<feature type="active site" description="Proton acceptor" evidence="11">
    <location>
        <position position="319"/>
    </location>
</feature>
<dbReference type="RefSeq" id="WP_353713990.1">
    <property type="nucleotide sequence ID" value="NZ_CP159307.1"/>
</dbReference>
<dbReference type="CDD" id="cd02439">
    <property type="entry name" value="DMB-PRT_CobT"/>
    <property type="match status" value="1"/>
</dbReference>
<dbReference type="HAMAP" id="MF_00230">
    <property type="entry name" value="CobT"/>
    <property type="match status" value="1"/>
</dbReference>
<dbReference type="EMBL" id="CP159307">
    <property type="protein sequence ID" value="XCH32718.1"/>
    <property type="molecule type" value="Genomic_DNA"/>
</dbReference>
<protein>
    <recommendedName>
        <fullName evidence="5 11">Nicotinate-nucleotide--dimethylbenzimidazole phosphoribosyltransferase</fullName>
        <shortName evidence="11">NN:DBI PRT</shortName>
        <ecNumber evidence="4 11">2.4.2.21</ecNumber>
    </recommendedName>
    <alternativeName>
        <fullName evidence="9 11">N(1)-alpha-phosphoribosyltransferase</fullName>
    </alternativeName>
</protein>
<evidence type="ECO:0000256" key="10">
    <source>
        <dbReference type="ARBA" id="ARBA00047340"/>
    </source>
</evidence>
<dbReference type="GO" id="GO:0008939">
    <property type="term" value="F:nicotinate-nucleotide-dimethylbenzimidazole phosphoribosyltransferase activity"/>
    <property type="evidence" value="ECO:0007669"/>
    <property type="project" value="UniProtKB-UniRule"/>
</dbReference>
<comment type="pathway">
    <text evidence="2 11">Nucleoside biosynthesis; alpha-ribazole biosynthesis; alpha-ribazole from 5,6-dimethylbenzimidazole: step 1/2.</text>
</comment>
<dbReference type="InterPro" id="IPR003200">
    <property type="entry name" value="Nict_dMeBzImd_PRibTrfase"/>
</dbReference>
<dbReference type="GO" id="GO:0009236">
    <property type="term" value="P:cobalamin biosynthetic process"/>
    <property type="evidence" value="ECO:0007669"/>
    <property type="project" value="UniProtKB-UniRule"/>
</dbReference>
<dbReference type="InterPro" id="IPR023195">
    <property type="entry name" value="Nict_dMeBzImd_PRibTrfase_N"/>
</dbReference>
<dbReference type="InterPro" id="IPR017846">
    <property type="entry name" value="Nict_dMeBzImd_PRibTrfase_bact"/>
</dbReference>
<keyword evidence="7 11" id="KW-0328">Glycosyltransferase</keyword>
<evidence type="ECO:0000256" key="3">
    <source>
        <dbReference type="ARBA" id="ARBA00007110"/>
    </source>
</evidence>
<evidence type="ECO:0000256" key="5">
    <source>
        <dbReference type="ARBA" id="ARBA00015486"/>
    </source>
</evidence>
<dbReference type="PANTHER" id="PTHR43463">
    <property type="entry name" value="NICOTINATE-NUCLEOTIDE--DIMETHYLBENZIMIDAZOLE PHOSPHORIBOSYLTRANSFERASE"/>
    <property type="match status" value="1"/>
</dbReference>
<comment type="catalytic activity">
    <reaction evidence="10 11">
        <text>5,6-dimethylbenzimidazole + nicotinate beta-D-ribonucleotide = alpha-ribazole 5'-phosphate + nicotinate + H(+)</text>
        <dbReference type="Rhea" id="RHEA:11196"/>
        <dbReference type="ChEBI" id="CHEBI:15378"/>
        <dbReference type="ChEBI" id="CHEBI:15890"/>
        <dbReference type="ChEBI" id="CHEBI:32544"/>
        <dbReference type="ChEBI" id="CHEBI:57502"/>
        <dbReference type="ChEBI" id="CHEBI:57918"/>
        <dbReference type="EC" id="2.4.2.21"/>
    </reaction>
</comment>
<reference evidence="12" key="1">
    <citation type="submission" date="2024-06" db="EMBL/GenBank/DDBJ databases">
        <title>A Novel Isolate, Dehalogenimonas sp. Strain 4OHTPN, Dechlorinates Aromatic 4 Hydroxy chlorothalonil by a Novel Reductive Dehalogenase.</title>
        <authorList>
            <person name="Liu G."/>
        </authorList>
    </citation>
    <scope>NUCLEOTIDE SEQUENCE</scope>
    <source>
        <strain evidence="12">4OHTPN</strain>
    </source>
</reference>
<evidence type="ECO:0000256" key="9">
    <source>
        <dbReference type="ARBA" id="ARBA00030686"/>
    </source>
</evidence>
<dbReference type="NCBIfam" id="NF000996">
    <property type="entry name" value="PRK00105.1"/>
    <property type="match status" value="1"/>
</dbReference>
<evidence type="ECO:0000256" key="6">
    <source>
        <dbReference type="ARBA" id="ARBA00022573"/>
    </source>
</evidence>
<evidence type="ECO:0000256" key="2">
    <source>
        <dbReference type="ARBA" id="ARBA00005049"/>
    </source>
</evidence>
<dbReference type="Pfam" id="PF02277">
    <property type="entry name" value="DBI_PRT"/>
    <property type="match status" value="1"/>
</dbReference>
<accession>A0AAU8GAC8</accession>
<evidence type="ECO:0000313" key="12">
    <source>
        <dbReference type="EMBL" id="XCH32718.1"/>
    </source>
</evidence>
<keyword evidence="8 11" id="KW-0808">Transferase</keyword>
<evidence type="ECO:0000256" key="8">
    <source>
        <dbReference type="ARBA" id="ARBA00022679"/>
    </source>
</evidence>
<comment type="function">
    <text evidence="1 11">Catalyzes the synthesis of alpha-ribazole-5'-phosphate from nicotinate mononucleotide (NAMN) and 5,6-dimethylbenzimidazole (DMB).</text>
</comment>
<sequence>MSQLLTNTIAAIKPLDKTAMEKAAARQDLLTKPQGALGRLEEISIRLAGIQSKAIPVIKTKAVITMAGDHGVVAEKVGNYPQEVTPQMVLNFVRGGAAINVIARQIGARVVVVNMGVAGDLPADIPVVDKRVARGTKNIARGPAMTEAQAIQSIEAGIEVVNTEIDKGLDIVGTGDMGIGNTTPSAAICAVMSGQSVDKVTGRGTGLSDEQLQHKIKVIEKAIAVNKPDAKNGVDVLSKIGGFEIGGIAGVILGAAARGVPVVVDGFISGAGALIAEALAPQAREYMFLGHLSVEPGHRIMADKLGLKPIVTLDLRLGEGTGAAIGIFIAETSARILAEMATFGEAGVSEKEE</sequence>
<evidence type="ECO:0000256" key="4">
    <source>
        <dbReference type="ARBA" id="ARBA00011991"/>
    </source>
</evidence>
<dbReference type="Gene3D" id="1.10.1610.10">
    <property type="match status" value="1"/>
</dbReference>
<organism evidence="12">
    <name type="scientific">Dehalogenimonas sp. 4OHTPN</name>
    <dbReference type="NCBI Taxonomy" id="3166643"/>
    <lineage>
        <taxon>Bacteria</taxon>
        <taxon>Bacillati</taxon>
        <taxon>Chloroflexota</taxon>
        <taxon>Dehalococcoidia</taxon>
        <taxon>Dehalococcoidales</taxon>
        <taxon>Dehalococcoidaceae</taxon>
        <taxon>Dehalogenimonas</taxon>
    </lineage>
</organism>
<dbReference type="EC" id="2.4.2.21" evidence="4 11"/>
<dbReference type="InterPro" id="IPR036087">
    <property type="entry name" value="Nict_dMeBzImd_PRibTrfase_sf"/>
</dbReference>
<dbReference type="AlphaFoldDB" id="A0AAU8GAC8"/>
<dbReference type="SUPFAM" id="SSF52733">
    <property type="entry name" value="Nicotinate mononucleotide:5,6-dimethylbenzimidazole phosphoribosyltransferase (CobT)"/>
    <property type="match status" value="1"/>
</dbReference>
<evidence type="ECO:0000256" key="7">
    <source>
        <dbReference type="ARBA" id="ARBA00022676"/>
    </source>
</evidence>
<comment type="similarity">
    <text evidence="3 11">Belongs to the CobT family.</text>
</comment>
<dbReference type="PANTHER" id="PTHR43463:SF1">
    <property type="entry name" value="NICOTINATE-NUCLEOTIDE--DIMETHYLBENZIMIDAZOLE PHOSPHORIBOSYLTRANSFERASE"/>
    <property type="match status" value="1"/>
</dbReference>
<dbReference type="FunFam" id="3.40.50.10210:FF:000001">
    <property type="entry name" value="Nicotinate-nucleotide--dimethylbenzimidazole phosphoribosyltransferase"/>
    <property type="match status" value="1"/>
</dbReference>
<proteinExistence type="inferred from homology"/>
<dbReference type="Gene3D" id="3.40.50.10210">
    <property type="match status" value="1"/>
</dbReference>
<evidence type="ECO:0000256" key="1">
    <source>
        <dbReference type="ARBA" id="ARBA00002197"/>
    </source>
</evidence>
<gene>
    <name evidence="11 12" type="primary">cobT</name>
    <name evidence="12" type="ORF">ABV300_05995</name>
</gene>
<dbReference type="NCBIfam" id="TIGR03160">
    <property type="entry name" value="cobT_DBIPRT"/>
    <property type="match status" value="1"/>
</dbReference>
<name>A0AAU8GAC8_9CHLR</name>
<evidence type="ECO:0000256" key="11">
    <source>
        <dbReference type="HAMAP-Rule" id="MF_00230"/>
    </source>
</evidence>
<keyword evidence="6 11" id="KW-0169">Cobalamin biosynthesis</keyword>